<dbReference type="Gene3D" id="3.40.630.40">
    <property type="entry name" value="Zn-dependent exopeptidases"/>
    <property type="match status" value="1"/>
</dbReference>
<dbReference type="RefSeq" id="WP_112114887.1">
    <property type="nucleotide sequence ID" value="NZ_PRKZ01000001.1"/>
</dbReference>
<keyword evidence="2" id="KW-0812">Transmembrane</keyword>
<organism evidence="4 5">
    <name type="scientific">Faecalibacterium prausnitzii</name>
    <dbReference type="NCBI Taxonomy" id="853"/>
    <lineage>
        <taxon>Bacteria</taxon>
        <taxon>Bacillati</taxon>
        <taxon>Bacillota</taxon>
        <taxon>Clostridia</taxon>
        <taxon>Eubacteriales</taxon>
        <taxon>Oscillospiraceae</taxon>
        <taxon>Faecalibacterium</taxon>
    </lineage>
</organism>
<keyword evidence="1" id="KW-0378">Hydrolase</keyword>
<gene>
    <name evidence="4" type="ORF">C4N25_02775</name>
</gene>
<dbReference type="Pfam" id="PF01520">
    <property type="entry name" value="Amidase_3"/>
    <property type="match status" value="1"/>
</dbReference>
<dbReference type="GO" id="GO:0030288">
    <property type="term" value="C:outer membrane-bounded periplasmic space"/>
    <property type="evidence" value="ECO:0007669"/>
    <property type="project" value="TreeGrafter"/>
</dbReference>
<dbReference type="PANTHER" id="PTHR30404">
    <property type="entry name" value="N-ACETYLMURAMOYL-L-ALANINE AMIDASE"/>
    <property type="match status" value="1"/>
</dbReference>
<evidence type="ECO:0000313" key="4">
    <source>
        <dbReference type="EMBL" id="RAW52347.1"/>
    </source>
</evidence>
<dbReference type="CDD" id="cd02696">
    <property type="entry name" value="MurNAc-LAA"/>
    <property type="match status" value="1"/>
</dbReference>
<dbReference type="GO" id="GO:0008745">
    <property type="term" value="F:N-acetylmuramoyl-L-alanine amidase activity"/>
    <property type="evidence" value="ECO:0007669"/>
    <property type="project" value="InterPro"/>
</dbReference>
<feature type="transmembrane region" description="Helical" evidence="2">
    <location>
        <begin position="20"/>
        <end position="42"/>
    </location>
</feature>
<evidence type="ECO:0000313" key="5">
    <source>
        <dbReference type="Proteomes" id="UP000251634"/>
    </source>
</evidence>
<sequence>MAGRSKHAAPRRRKKNHKGLSIGTIVSLLVCLLCFSAAFFLWKAALAGPKLNREAGEEEDFRPVVGDPPYRIAVDAGHGGSDPGAQGIVTESEMTAQTAQDLLAWLEADSNYIPLISRESYDVTAKPSERAAAIHAQNPDLMLSIHGNSAPEGSIASGFECYPSVPGRTWHKESYYFARQLAEKMQQAGAKLRGHGGIRYIYYQGETKQLVESNHTEVREERSFTLLEDVDCPAVLAEQCFVTSEEDVAQFGSETGCKKTARAYYEAICAYFDTEPLPEAFETRHNG</sequence>
<evidence type="ECO:0000259" key="3">
    <source>
        <dbReference type="SMART" id="SM00646"/>
    </source>
</evidence>
<evidence type="ECO:0000256" key="2">
    <source>
        <dbReference type="SAM" id="Phobius"/>
    </source>
</evidence>
<dbReference type="PANTHER" id="PTHR30404:SF0">
    <property type="entry name" value="N-ACETYLMURAMOYL-L-ALANINE AMIDASE AMIC"/>
    <property type="match status" value="1"/>
</dbReference>
<keyword evidence="2" id="KW-0472">Membrane</keyword>
<dbReference type="GO" id="GO:0009253">
    <property type="term" value="P:peptidoglycan catabolic process"/>
    <property type="evidence" value="ECO:0007669"/>
    <property type="project" value="InterPro"/>
</dbReference>
<proteinExistence type="predicted"/>
<dbReference type="SUPFAM" id="SSF53187">
    <property type="entry name" value="Zn-dependent exopeptidases"/>
    <property type="match status" value="1"/>
</dbReference>
<reference evidence="4 5" key="1">
    <citation type="submission" date="2018-02" db="EMBL/GenBank/DDBJ databases">
        <title>Complete genome sequencing of Faecalibacterium prausnitzii strains isolated from the human gut.</title>
        <authorList>
            <person name="Fitzgerald B.C."/>
            <person name="Shkoporov A.N."/>
            <person name="Ross P.R."/>
            <person name="Hill C."/>
        </authorList>
    </citation>
    <scope>NUCLEOTIDE SEQUENCE [LARGE SCALE GENOMIC DNA]</scope>
    <source>
        <strain evidence="4 5">APC942/8-14-2</strain>
    </source>
</reference>
<dbReference type="SMART" id="SM00646">
    <property type="entry name" value="Ami_3"/>
    <property type="match status" value="1"/>
</dbReference>
<dbReference type="EMBL" id="PRKZ01000001">
    <property type="protein sequence ID" value="RAW52347.1"/>
    <property type="molecule type" value="Genomic_DNA"/>
</dbReference>
<dbReference type="AlphaFoldDB" id="A0A329TR21"/>
<comment type="caution">
    <text evidence="4">The sequence shown here is derived from an EMBL/GenBank/DDBJ whole genome shotgun (WGS) entry which is preliminary data.</text>
</comment>
<dbReference type="InterPro" id="IPR002508">
    <property type="entry name" value="MurNAc-LAA_cat"/>
</dbReference>
<feature type="domain" description="MurNAc-LAA" evidence="3">
    <location>
        <begin position="131"/>
        <end position="269"/>
    </location>
</feature>
<keyword evidence="2" id="KW-1133">Transmembrane helix</keyword>
<evidence type="ECO:0000256" key="1">
    <source>
        <dbReference type="ARBA" id="ARBA00022801"/>
    </source>
</evidence>
<dbReference type="InterPro" id="IPR050695">
    <property type="entry name" value="N-acetylmuramoyl_amidase_3"/>
</dbReference>
<dbReference type="Proteomes" id="UP000251634">
    <property type="component" value="Unassembled WGS sequence"/>
</dbReference>
<protein>
    <submittedName>
        <fullName evidence="4">N-acetylmuramoyl-L-alanine amidase</fullName>
    </submittedName>
</protein>
<name>A0A329TR21_9FIRM</name>
<accession>A0A329TR21</accession>